<reference evidence="3 4" key="1">
    <citation type="submission" date="2019-07" db="EMBL/GenBank/DDBJ databases">
        <title>Genomic Encyclopedia of Archaeal and Bacterial Type Strains, Phase II (KMG-II): from individual species to whole genera.</title>
        <authorList>
            <person name="Goeker M."/>
        </authorList>
    </citation>
    <scope>NUCLEOTIDE SEQUENCE [LARGE SCALE GENOMIC DNA]</scope>
    <source>
        <strain evidence="3 4">DSM 17527</strain>
    </source>
</reference>
<dbReference type="InterPro" id="IPR050902">
    <property type="entry name" value="ABC_Transporter_SBP"/>
</dbReference>
<dbReference type="PROSITE" id="PS50983">
    <property type="entry name" value="FE_B12_PBP"/>
    <property type="match status" value="1"/>
</dbReference>
<evidence type="ECO:0000313" key="4">
    <source>
        <dbReference type="Proteomes" id="UP000324376"/>
    </source>
</evidence>
<keyword evidence="4" id="KW-1185">Reference proteome</keyword>
<feature type="domain" description="Fe/B12 periplasmic-binding" evidence="2">
    <location>
        <begin position="20"/>
        <end position="271"/>
    </location>
</feature>
<dbReference type="PANTHER" id="PTHR30535:SF34">
    <property type="entry name" value="MOLYBDATE-BINDING PROTEIN MOLA"/>
    <property type="match status" value="1"/>
</dbReference>
<proteinExistence type="predicted"/>
<organism evidence="3 4">
    <name type="scientific">Aquimarina intermedia</name>
    <dbReference type="NCBI Taxonomy" id="350814"/>
    <lineage>
        <taxon>Bacteria</taxon>
        <taxon>Pseudomonadati</taxon>
        <taxon>Bacteroidota</taxon>
        <taxon>Flavobacteriia</taxon>
        <taxon>Flavobacteriales</taxon>
        <taxon>Flavobacteriaceae</taxon>
        <taxon>Aquimarina</taxon>
    </lineage>
</organism>
<dbReference type="SUPFAM" id="SSF53807">
    <property type="entry name" value="Helical backbone' metal receptor"/>
    <property type="match status" value="1"/>
</dbReference>
<evidence type="ECO:0000256" key="1">
    <source>
        <dbReference type="ARBA" id="ARBA00022729"/>
    </source>
</evidence>
<name>A0A5S5BV75_9FLAO</name>
<evidence type="ECO:0000259" key="2">
    <source>
        <dbReference type="PROSITE" id="PS50983"/>
    </source>
</evidence>
<dbReference type="OrthoDB" id="9816357at2"/>
<dbReference type="NCBIfam" id="NF038402">
    <property type="entry name" value="TroA_like"/>
    <property type="match status" value="1"/>
</dbReference>
<dbReference type="Pfam" id="PF01497">
    <property type="entry name" value="Peripla_BP_2"/>
    <property type="match status" value="1"/>
</dbReference>
<comment type="caution">
    <text evidence="3">The sequence shown here is derived from an EMBL/GenBank/DDBJ whole genome shotgun (WGS) entry which is preliminary data.</text>
</comment>
<dbReference type="PANTHER" id="PTHR30535">
    <property type="entry name" value="VITAMIN B12-BINDING PROTEIN"/>
    <property type="match status" value="1"/>
</dbReference>
<dbReference type="InterPro" id="IPR054828">
    <property type="entry name" value="Vit_B12_bind_prot"/>
</dbReference>
<dbReference type="Proteomes" id="UP000324376">
    <property type="component" value="Unassembled WGS sequence"/>
</dbReference>
<gene>
    <name evidence="3" type="ORF">BD809_11195</name>
</gene>
<keyword evidence="1" id="KW-0732">Signal</keyword>
<evidence type="ECO:0000313" key="3">
    <source>
        <dbReference type="EMBL" id="TYP70927.1"/>
    </source>
</evidence>
<dbReference type="Gene3D" id="3.40.50.1980">
    <property type="entry name" value="Nitrogenase molybdenum iron protein domain"/>
    <property type="match status" value="2"/>
</dbReference>
<dbReference type="AlphaFoldDB" id="A0A5S5BV75"/>
<sequence length="271" mass="31080">MKTFVDQIGREVSIKSETPTIVSLVPSQTELLIDLGLEDQLEGVTKFCVHPEGLKQEKEIVGGTKKVHFDKIRALNPGIILCNKEENTKIMVEALEKEYPVHVSDITTLASALALIKQYGAIFQKEKEALVIINKIVQEQTDFKAFVQHVPYKNVLYFIWKNPWMIAGPSTFITTLLEENNFKNCYNGTERYPVVDLATSNNYQNVDLILLSSEPFPFNDAHKEELQQIFPTATILLVDGEYFSWYGSRLQYAFNYFRFLQESIKQSLKQL</sequence>
<protein>
    <submittedName>
        <fullName evidence="3">ABC-type Fe3+-hydroxamate transport system substrate-binding protein</fullName>
    </submittedName>
</protein>
<dbReference type="InterPro" id="IPR002491">
    <property type="entry name" value="ABC_transptr_periplasmic_BD"/>
</dbReference>
<dbReference type="EMBL" id="VNHU01000011">
    <property type="protein sequence ID" value="TYP70927.1"/>
    <property type="molecule type" value="Genomic_DNA"/>
</dbReference>
<dbReference type="RefSeq" id="WP_148783628.1">
    <property type="nucleotide sequence ID" value="NZ_VNHU01000011.1"/>
</dbReference>
<accession>A0A5S5BV75</accession>